<dbReference type="InterPro" id="IPR000182">
    <property type="entry name" value="GNAT_dom"/>
</dbReference>
<dbReference type="Gene3D" id="1.10.10.10">
    <property type="entry name" value="Winged helix-like DNA-binding domain superfamily/Winged helix DNA-binding domain"/>
    <property type="match status" value="1"/>
</dbReference>
<dbReference type="RefSeq" id="WP_213237247.1">
    <property type="nucleotide sequence ID" value="NZ_JAHBCL010000019.1"/>
</dbReference>
<dbReference type="InterPro" id="IPR016181">
    <property type="entry name" value="Acyl_CoA_acyltransferase"/>
</dbReference>
<dbReference type="SUPFAM" id="SSF46785">
    <property type="entry name" value="Winged helix' DNA-binding domain"/>
    <property type="match status" value="1"/>
</dbReference>
<dbReference type="Pfam" id="PF01047">
    <property type="entry name" value="MarR"/>
    <property type="match status" value="1"/>
</dbReference>
<evidence type="ECO:0000313" key="5">
    <source>
        <dbReference type="Proteomes" id="UP000746471"/>
    </source>
</evidence>
<evidence type="ECO:0000259" key="3">
    <source>
        <dbReference type="PROSITE" id="PS51186"/>
    </source>
</evidence>
<evidence type="ECO:0000313" key="4">
    <source>
        <dbReference type="EMBL" id="MBS7527386.1"/>
    </source>
</evidence>
<dbReference type="Pfam" id="PF00583">
    <property type="entry name" value="Acetyltransf_1"/>
    <property type="match status" value="1"/>
</dbReference>
<dbReference type="PANTHER" id="PTHR13947">
    <property type="entry name" value="GNAT FAMILY N-ACETYLTRANSFERASE"/>
    <property type="match status" value="1"/>
</dbReference>
<dbReference type="SMART" id="SM00347">
    <property type="entry name" value="HTH_MARR"/>
    <property type="match status" value="1"/>
</dbReference>
<keyword evidence="5" id="KW-1185">Reference proteome</keyword>
<feature type="domain" description="HTH marR-type" evidence="2">
    <location>
        <begin position="1"/>
        <end position="136"/>
    </location>
</feature>
<evidence type="ECO:0000256" key="1">
    <source>
        <dbReference type="ARBA" id="ARBA00022679"/>
    </source>
</evidence>
<dbReference type="InterPro" id="IPR036388">
    <property type="entry name" value="WH-like_DNA-bd_sf"/>
</dbReference>
<dbReference type="PANTHER" id="PTHR13947:SF37">
    <property type="entry name" value="LD18367P"/>
    <property type="match status" value="1"/>
</dbReference>
<accession>A0ABS5PS42</accession>
<comment type="caution">
    <text evidence="4">The sequence shown here is derived from an EMBL/GenBank/DDBJ whole genome shotgun (WGS) entry which is preliminary data.</text>
</comment>
<dbReference type="InterPro" id="IPR050769">
    <property type="entry name" value="NAT_camello-type"/>
</dbReference>
<sequence length="301" mass="34615">MESMIADIRSFNRFYTNILGLLDQSLLGSGYSLTDVRVMLEISLQPFSTAKTLIHQLNIDPSYMSRIIKRLETDGLLEKIPSELDNRLNNLKLTTTGEALIQKMDAKSHDQMKKLLRCLSEDEVRTVVSSMQLIKAKFSEAFYQFKIRDFTFDDIDYVISRHKILYQNEYRLTQVFSDHVDATVNAFAEHFNPERECMFIAEMSGKPVGSIAVASMDDQTAQLRFFLLEPKARGIGIGKKLVDAALLFCIENNYTSVFLDTFSDLKTARYLYAQKGFEIISTHANESWGKNILEERWALYF</sequence>
<dbReference type="InterPro" id="IPR000835">
    <property type="entry name" value="HTH_MarR-typ"/>
</dbReference>
<dbReference type="Gene3D" id="3.40.630.30">
    <property type="match status" value="1"/>
</dbReference>
<organism evidence="4 5">
    <name type="scientific">Fusibacter paucivorans</name>
    <dbReference type="NCBI Taxonomy" id="76009"/>
    <lineage>
        <taxon>Bacteria</taxon>
        <taxon>Bacillati</taxon>
        <taxon>Bacillota</taxon>
        <taxon>Clostridia</taxon>
        <taxon>Eubacteriales</taxon>
        <taxon>Eubacteriales Family XII. Incertae Sedis</taxon>
        <taxon>Fusibacter</taxon>
    </lineage>
</organism>
<dbReference type="PROSITE" id="PS50995">
    <property type="entry name" value="HTH_MARR_2"/>
    <property type="match status" value="1"/>
</dbReference>
<dbReference type="PROSITE" id="PS51186">
    <property type="entry name" value="GNAT"/>
    <property type="match status" value="1"/>
</dbReference>
<feature type="domain" description="N-acetyltransferase" evidence="3">
    <location>
        <begin position="145"/>
        <end position="301"/>
    </location>
</feature>
<dbReference type="InterPro" id="IPR036390">
    <property type="entry name" value="WH_DNA-bd_sf"/>
</dbReference>
<dbReference type="Proteomes" id="UP000746471">
    <property type="component" value="Unassembled WGS sequence"/>
</dbReference>
<dbReference type="EMBL" id="JAHBCL010000019">
    <property type="protein sequence ID" value="MBS7527386.1"/>
    <property type="molecule type" value="Genomic_DNA"/>
</dbReference>
<proteinExistence type="predicted"/>
<dbReference type="SUPFAM" id="SSF55729">
    <property type="entry name" value="Acyl-CoA N-acyltransferases (Nat)"/>
    <property type="match status" value="1"/>
</dbReference>
<dbReference type="CDD" id="cd04301">
    <property type="entry name" value="NAT_SF"/>
    <property type="match status" value="1"/>
</dbReference>
<reference evidence="4 5" key="1">
    <citation type="submission" date="2021-05" db="EMBL/GenBank/DDBJ databases">
        <title>Fusibacter ferrireducens sp. nov., an anaerobic, sulfur- and Fe-reducing bacterium isolated from the mangrove sediment.</title>
        <authorList>
            <person name="Qiu D."/>
        </authorList>
    </citation>
    <scope>NUCLEOTIDE SEQUENCE [LARGE SCALE GENOMIC DNA]</scope>
    <source>
        <strain evidence="4 5">DSM 12116</strain>
    </source>
</reference>
<evidence type="ECO:0000259" key="2">
    <source>
        <dbReference type="PROSITE" id="PS50995"/>
    </source>
</evidence>
<name>A0ABS5PS42_9FIRM</name>
<protein>
    <submittedName>
        <fullName evidence="4">MarR family transcriptional regulator</fullName>
    </submittedName>
</protein>
<gene>
    <name evidence="4" type="ORF">KHM83_11905</name>
</gene>
<keyword evidence="1" id="KW-0808">Transferase</keyword>